<dbReference type="InterPro" id="IPR046848">
    <property type="entry name" value="E_motif"/>
</dbReference>
<dbReference type="PANTHER" id="PTHR47926">
    <property type="entry name" value="PENTATRICOPEPTIDE REPEAT-CONTAINING PROTEIN"/>
    <property type="match status" value="1"/>
</dbReference>
<dbReference type="GO" id="GO:0003723">
    <property type="term" value="F:RNA binding"/>
    <property type="evidence" value="ECO:0007669"/>
    <property type="project" value="InterPro"/>
</dbReference>
<dbReference type="Pfam" id="PF20431">
    <property type="entry name" value="E_motif"/>
    <property type="match status" value="1"/>
</dbReference>
<evidence type="ECO:0000313" key="2">
    <source>
        <dbReference type="EMBL" id="KAF6166693.1"/>
    </source>
</evidence>
<protein>
    <recommendedName>
        <fullName evidence="4">Pentatricopeptide repeat protein</fullName>
    </recommendedName>
</protein>
<proteinExistence type="predicted"/>
<reference evidence="1 3" key="1">
    <citation type="journal article" date="2020" name="IScience">
        <title>Genome Sequencing of the Endangered Kingdonia uniflora (Circaeasteraceae, Ranunculales) Reveals Potential Mechanisms of Evolutionary Specialization.</title>
        <authorList>
            <person name="Sun Y."/>
            <person name="Deng T."/>
            <person name="Zhang A."/>
            <person name="Moore M.J."/>
            <person name="Landis J.B."/>
            <person name="Lin N."/>
            <person name="Zhang H."/>
            <person name="Zhang X."/>
            <person name="Huang J."/>
            <person name="Zhang X."/>
            <person name="Sun H."/>
            <person name="Wang H."/>
        </authorList>
    </citation>
    <scope>NUCLEOTIDE SEQUENCE [LARGE SCALE GENOMIC DNA]</scope>
    <source>
        <strain evidence="1">TB1705</strain>
        <tissue evidence="1">Leaf</tissue>
    </source>
</reference>
<gene>
    <name evidence="2" type="ORF">GIB67_005555</name>
    <name evidence="1" type="ORF">GIB67_042442</name>
</gene>
<dbReference type="OrthoDB" id="1936558at2759"/>
<dbReference type="InterPro" id="IPR046960">
    <property type="entry name" value="PPR_At4g14850-like_plant"/>
</dbReference>
<dbReference type="EMBL" id="JACGCM010001815">
    <property type="protein sequence ID" value="KAF6149021.1"/>
    <property type="molecule type" value="Genomic_DNA"/>
</dbReference>
<evidence type="ECO:0000313" key="1">
    <source>
        <dbReference type="EMBL" id="KAF6149021.1"/>
    </source>
</evidence>
<organism evidence="1 3">
    <name type="scientific">Kingdonia uniflora</name>
    <dbReference type="NCBI Taxonomy" id="39325"/>
    <lineage>
        <taxon>Eukaryota</taxon>
        <taxon>Viridiplantae</taxon>
        <taxon>Streptophyta</taxon>
        <taxon>Embryophyta</taxon>
        <taxon>Tracheophyta</taxon>
        <taxon>Spermatophyta</taxon>
        <taxon>Magnoliopsida</taxon>
        <taxon>Ranunculales</taxon>
        <taxon>Circaeasteraceae</taxon>
        <taxon>Kingdonia</taxon>
    </lineage>
</organism>
<dbReference type="EMBL" id="JACGCM010000786">
    <property type="protein sequence ID" value="KAF6166693.1"/>
    <property type="molecule type" value="Genomic_DNA"/>
</dbReference>
<dbReference type="Proteomes" id="UP000541444">
    <property type="component" value="Unassembled WGS sequence"/>
</dbReference>
<evidence type="ECO:0008006" key="4">
    <source>
        <dbReference type="Google" id="ProtNLM"/>
    </source>
</evidence>
<sequence length="84" mass="9568">MDPAHGGRYIHLASVFAANGQWEQAVKVRKFMKERAVSKLPGCSLIELNGAVHEFHAGDRSHQQADKIYYGLFQRKTGHNIWVY</sequence>
<name>A0A7J7M2D3_9MAGN</name>
<keyword evidence="3" id="KW-1185">Reference proteome</keyword>
<comment type="caution">
    <text evidence="1">The sequence shown here is derived from an EMBL/GenBank/DDBJ whole genome shotgun (WGS) entry which is preliminary data.</text>
</comment>
<dbReference type="GO" id="GO:0009451">
    <property type="term" value="P:RNA modification"/>
    <property type="evidence" value="ECO:0007669"/>
    <property type="project" value="InterPro"/>
</dbReference>
<dbReference type="AlphaFoldDB" id="A0A7J7M2D3"/>
<dbReference type="PANTHER" id="PTHR47926:SF463">
    <property type="entry name" value="PENTATRICOPEPTIDE REPEAT-CONTAINING PROTEIN"/>
    <property type="match status" value="1"/>
</dbReference>
<accession>A0A7J7M2D3</accession>
<evidence type="ECO:0000313" key="3">
    <source>
        <dbReference type="Proteomes" id="UP000541444"/>
    </source>
</evidence>